<feature type="transmembrane region" description="Helical" evidence="1">
    <location>
        <begin position="24"/>
        <end position="44"/>
    </location>
</feature>
<evidence type="ECO:0000313" key="3">
    <source>
        <dbReference type="Proteomes" id="UP001328107"/>
    </source>
</evidence>
<accession>A0AAN5CU17</accession>
<evidence type="ECO:0000256" key="1">
    <source>
        <dbReference type="SAM" id="Phobius"/>
    </source>
</evidence>
<proteinExistence type="predicted"/>
<reference evidence="3" key="1">
    <citation type="submission" date="2022-10" db="EMBL/GenBank/DDBJ databases">
        <title>Genome assembly of Pristionchus species.</title>
        <authorList>
            <person name="Yoshida K."/>
            <person name="Sommer R.J."/>
        </authorList>
    </citation>
    <scope>NUCLEOTIDE SEQUENCE [LARGE SCALE GENOMIC DNA]</scope>
    <source>
        <strain evidence="3">RS5460</strain>
    </source>
</reference>
<feature type="transmembrane region" description="Helical" evidence="1">
    <location>
        <begin position="145"/>
        <end position="173"/>
    </location>
</feature>
<dbReference type="PANTHER" id="PTHR45907">
    <property type="entry name" value="SERPENTINE RECEPTOR, CLASS J"/>
    <property type="match status" value="1"/>
</dbReference>
<keyword evidence="1" id="KW-1133">Transmembrane helix</keyword>
<dbReference type="EMBL" id="BTRK01000004">
    <property type="protein sequence ID" value="GMR50062.1"/>
    <property type="molecule type" value="Genomic_DNA"/>
</dbReference>
<organism evidence="2 3">
    <name type="scientific">Pristionchus mayeri</name>
    <dbReference type="NCBI Taxonomy" id="1317129"/>
    <lineage>
        <taxon>Eukaryota</taxon>
        <taxon>Metazoa</taxon>
        <taxon>Ecdysozoa</taxon>
        <taxon>Nematoda</taxon>
        <taxon>Chromadorea</taxon>
        <taxon>Rhabditida</taxon>
        <taxon>Rhabditina</taxon>
        <taxon>Diplogasteromorpha</taxon>
        <taxon>Diplogasteroidea</taxon>
        <taxon>Neodiplogasteridae</taxon>
        <taxon>Pristionchus</taxon>
    </lineage>
</organism>
<dbReference type="SUPFAM" id="SSF81321">
    <property type="entry name" value="Family A G protein-coupled receptor-like"/>
    <property type="match status" value="1"/>
</dbReference>
<evidence type="ECO:0008006" key="4">
    <source>
        <dbReference type="Google" id="ProtNLM"/>
    </source>
</evidence>
<dbReference type="AlphaFoldDB" id="A0AAN5CU17"/>
<comment type="caution">
    <text evidence="2">The sequence shown here is derived from an EMBL/GenBank/DDBJ whole genome shotgun (WGS) entry which is preliminary data.</text>
</comment>
<keyword evidence="1" id="KW-0812">Transmembrane</keyword>
<gene>
    <name evidence="2" type="ORF">PMAYCL1PPCAC_20256</name>
</gene>
<keyword evidence="1" id="KW-0472">Membrane</keyword>
<sequence length="278" mass="31245">PGICLNLLLIFIVKKFSRAEIGTFQYLLIVFASYDIVLIILHFVFDPKSFVLPGIFGLVLDFPYGSRALTLIHCISFMVSYAILMTHLLYRYWVIRKVLLCLSVLSPEDSLATKTMKAEFRRKFGRDMEDGWVIADFFPNGKRDYAVTFAALTVDAMGVAIVIVVSSLAFLTYSHIASAFTLSPSTRNAQMRLLVTVCVQTFIPMVCVTIPYFSNTTLPAFGVTFPLIADTSGIFMSLFPSWDPLAVIVLMKPYRRGLMSMIVRKKQVNQLSLSTIVK</sequence>
<feature type="non-terminal residue" evidence="2">
    <location>
        <position position="1"/>
    </location>
</feature>
<dbReference type="Pfam" id="PF10326">
    <property type="entry name" value="7TM_GPCR_Str"/>
    <property type="match status" value="2"/>
</dbReference>
<feature type="transmembrane region" description="Helical" evidence="1">
    <location>
        <begin position="193"/>
        <end position="213"/>
    </location>
</feature>
<name>A0AAN5CU17_9BILA</name>
<keyword evidence="3" id="KW-1185">Reference proteome</keyword>
<evidence type="ECO:0000313" key="2">
    <source>
        <dbReference type="EMBL" id="GMR50062.1"/>
    </source>
</evidence>
<feature type="transmembrane region" description="Helical" evidence="1">
    <location>
        <begin position="64"/>
        <end position="84"/>
    </location>
</feature>
<dbReference type="PANTHER" id="PTHR45907:SF16">
    <property type="entry name" value="SERPENTINE RECEPTOR, CLASS J"/>
    <property type="match status" value="1"/>
</dbReference>
<dbReference type="InterPro" id="IPR019423">
    <property type="entry name" value="7TM_GPCR_serpentine_rcpt_Srj"/>
</dbReference>
<dbReference type="InterPro" id="IPR019428">
    <property type="entry name" value="7TM_GPCR_serpentine_rcpt_Str"/>
</dbReference>
<protein>
    <recommendedName>
        <fullName evidence="4">G protein-coupled receptor</fullName>
    </recommendedName>
</protein>
<dbReference type="Proteomes" id="UP001328107">
    <property type="component" value="Unassembled WGS sequence"/>
</dbReference>